<dbReference type="RefSeq" id="WP_013837953.1">
    <property type="nucleotide sequence ID" value="NC_015588.1"/>
</dbReference>
<dbReference type="HOGENOM" id="CLU_112319_1_0_11"/>
<proteinExistence type="inferred from homology"/>
<dbReference type="InterPro" id="IPR023393">
    <property type="entry name" value="START-like_dom_sf"/>
</dbReference>
<evidence type="ECO:0000313" key="4">
    <source>
        <dbReference type="Proteomes" id="UP000009236"/>
    </source>
</evidence>
<feature type="domain" description="Activator of Hsp90 ATPase homologue 1/2-like C-terminal" evidence="2">
    <location>
        <begin position="15"/>
        <end position="106"/>
    </location>
</feature>
<dbReference type="STRING" id="743718.Isova_0775"/>
<dbReference type="SUPFAM" id="SSF55961">
    <property type="entry name" value="Bet v1-like"/>
    <property type="match status" value="1"/>
</dbReference>
<dbReference type="Proteomes" id="UP000009236">
    <property type="component" value="Chromosome"/>
</dbReference>
<accession>F6FX58</accession>
<evidence type="ECO:0000256" key="1">
    <source>
        <dbReference type="ARBA" id="ARBA00006817"/>
    </source>
</evidence>
<gene>
    <name evidence="3" type="ordered locus">Isova_0775</name>
</gene>
<dbReference type="KEGG" id="iva:Isova_0775"/>
<evidence type="ECO:0000313" key="3">
    <source>
        <dbReference type="EMBL" id="AEG43561.1"/>
    </source>
</evidence>
<sequence>MTAQLSELRKTVTVGVEPGVGGRIVETLADGSTEVWGTIEAWEPPARVRFTWHPGTPPAEATLVEVTFRAAPGGTAVELVHTGWDRRPDGGDARGRYDSGWDLVLRGYAALSR</sequence>
<evidence type="ECO:0000259" key="2">
    <source>
        <dbReference type="Pfam" id="PF08327"/>
    </source>
</evidence>
<dbReference type="InterPro" id="IPR013538">
    <property type="entry name" value="ASHA1/2-like_C"/>
</dbReference>
<keyword evidence="4" id="KW-1185">Reference proteome</keyword>
<dbReference type="eggNOG" id="COG3832">
    <property type="taxonomic scope" value="Bacteria"/>
</dbReference>
<dbReference type="AlphaFoldDB" id="F6FX58"/>
<reference evidence="3 4" key="1">
    <citation type="submission" date="2011-05" db="EMBL/GenBank/DDBJ databases">
        <title>Complete sequence of Isoptericola variabilis 225.</title>
        <authorList>
            <consortium name="US DOE Joint Genome Institute"/>
            <person name="Lucas S."/>
            <person name="Han J."/>
            <person name="Lapidus A."/>
            <person name="Cheng J.-F."/>
            <person name="Goodwin L."/>
            <person name="Pitluck S."/>
            <person name="Peters L."/>
            <person name="Mikhailova N."/>
            <person name="Zeytun A."/>
            <person name="Han C."/>
            <person name="Tapia R."/>
            <person name="Land M."/>
            <person name="Hauser L."/>
            <person name="Kyrpides N."/>
            <person name="Ivanova N."/>
            <person name="Pagani I."/>
            <person name="Siebers A."/>
            <person name="Allgaier M."/>
            <person name="Thelen M."/>
            <person name="Hugenholtz P."/>
            <person name="Gladden J."/>
            <person name="Woyke T."/>
        </authorList>
    </citation>
    <scope>NUCLEOTIDE SEQUENCE [LARGE SCALE GENOMIC DNA]</scope>
    <source>
        <strain evidence="4">225</strain>
    </source>
</reference>
<name>F6FX58_ISOV2</name>
<comment type="similarity">
    <text evidence="1">Belongs to the AHA1 family.</text>
</comment>
<dbReference type="Gene3D" id="3.30.530.20">
    <property type="match status" value="1"/>
</dbReference>
<dbReference type="Pfam" id="PF08327">
    <property type="entry name" value="AHSA1"/>
    <property type="match status" value="1"/>
</dbReference>
<dbReference type="EMBL" id="CP002810">
    <property type="protein sequence ID" value="AEG43561.1"/>
    <property type="molecule type" value="Genomic_DNA"/>
</dbReference>
<organism evidence="4">
    <name type="scientific">Isoptericola variabilis (strain 225)</name>
    <dbReference type="NCBI Taxonomy" id="743718"/>
    <lineage>
        <taxon>Bacteria</taxon>
        <taxon>Bacillati</taxon>
        <taxon>Actinomycetota</taxon>
        <taxon>Actinomycetes</taxon>
        <taxon>Micrococcales</taxon>
        <taxon>Promicromonosporaceae</taxon>
        <taxon>Isoptericola</taxon>
    </lineage>
</organism>
<protein>
    <submittedName>
        <fullName evidence="3">Activator of Hsp90 ATPase 1 family protein</fullName>
    </submittedName>
</protein>